<dbReference type="RefSeq" id="WP_135109835.1">
    <property type="nucleotide sequence ID" value="NZ_SRHY01000010.1"/>
</dbReference>
<reference evidence="2 3" key="1">
    <citation type="submission" date="2019-03" db="EMBL/GenBank/DDBJ databases">
        <title>Genome sequence of Lentibacillus salicampi ATCC BAA-719.</title>
        <authorList>
            <person name="Maclea K.S."/>
            <person name="Simoes Junior M."/>
        </authorList>
    </citation>
    <scope>NUCLEOTIDE SEQUENCE [LARGE SCALE GENOMIC DNA]</scope>
    <source>
        <strain evidence="2 3">ATCC BAA-719</strain>
    </source>
</reference>
<keyword evidence="3" id="KW-1185">Reference proteome</keyword>
<comment type="caution">
    <text evidence="2">The sequence shown here is derived from an EMBL/GenBank/DDBJ whole genome shotgun (WGS) entry which is preliminary data.</text>
</comment>
<dbReference type="InterPro" id="IPR010359">
    <property type="entry name" value="IrrE_HExxH"/>
</dbReference>
<dbReference type="Pfam" id="PF06114">
    <property type="entry name" value="Peptidase_M78"/>
    <property type="match status" value="1"/>
</dbReference>
<protein>
    <submittedName>
        <fullName evidence="2">ImmA/IrrE family metallo-endopeptidase</fullName>
    </submittedName>
</protein>
<evidence type="ECO:0000313" key="3">
    <source>
        <dbReference type="Proteomes" id="UP000298484"/>
    </source>
</evidence>
<proteinExistence type="predicted"/>
<accession>A0A4Y9AFL4</accession>
<evidence type="ECO:0000313" key="2">
    <source>
        <dbReference type="EMBL" id="TFJ93164.1"/>
    </source>
</evidence>
<organism evidence="2 3">
    <name type="scientific">Lentibacillus salicampi</name>
    <dbReference type="NCBI Taxonomy" id="175306"/>
    <lineage>
        <taxon>Bacteria</taxon>
        <taxon>Bacillati</taxon>
        <taxon>Bacillota</taxon>
        <taxon>Bacilli</taxon>
        <taxon>Bacillales</taxon>
        <taxon>Bacillaceae</taxon>
        <taxon>Lentibacillus</taxon>
    </lineage>
</organism>
<gene>
    <name evidence="2" type="ORF">E4U82_08800</name>
</gene>
<dbReference type="EMBL" id="SRHY01000010">
    <property type="protein sequence ID" value="TFJ93164.1"/>
    <property type="molecule type" value="Genomic_DNA"/>
</dbReference>
<sequence length="127" mass="15382">MFTIAKKLNINIVYRKTIFRFGNDIVLIKSTKQKEWQSFGHELEHRLQHVGQQLNMHYLFRDLQEYQARHFAYHFCVPTFMLQQYNDLTVCDVMNLFNVEYGFALKRLEMYERKLLDEGSTICQSIY</sequence>
<feature type="domain" description="IrrE N-terminal-like" evidence="1">
    <location>
        <begin position="23"/>
        <end position="109"/>
    </location>
</feature>
<name>A0A4Y9AFL4_9BACI</name>
<dbReference type="Proteomes" id="UP000298484">
    <property type="component" value="Unassembled WGS sequence"/>
</dbReference>
<evidence type="ECO:0000259" key="1">
    <source>
        <dbReference type="Pfam" id="PF06114"/>
    </source>
</evidence>
<dbReference type="OrthoDB" id="2417909at2"/>
<dbReference type="AlphaFoldDB" id="A0A4Y9AFL4"/>